<keyword evidence="1" id="KW-0862">Zinc</keyword>
<feature type="domain" description="CCHC-type" evidence="3">
    <location>
        <begin position="163"/>
        <end position="178"/>
    </location>
</feature>
<reference evidence="4" key="1">
    <citation type="journal article" date="2020" name="Nat. Ecol. Evol.">
        <title>Deeply conserved synteny resolves early events in vertebrate evolution.</title>
        <authorList>
            <person name="Simakov O."/>
            <person name="Marletaz F."/>
            <person name="Yue J.X."/>
            <person name="O'Connell B."/>
            <person name="Jenkins J."/>
            <person name="Brandt A."/>
            <person name="Calef R."/>
            <person name="Tung C.H."/>
            <person name="Huang T.K."/>
            <person name="Schmutz J."/>
            <person name="Satoh N."/>
            <person name="Yu J.K."/>
            <person name="Putnam N.H."/>
            <person name="Green R.E."/>
            <person name="Rokhsar D.S."/>
        </authorList>
    </citation>
    <scope>NUCLEOTIDE SEQUENCE [LARGE SCALE GENOMIC DNA]</scope>
    <source>
        <strain evidence="4">S238N-H82</strain>
    </source>
</reference>
<dbReference type="OrthoDB" id="8952792at2759"/>
<keyword evidence="1" id="KW-0479">Metal-binding</keyword>
<dbReference type="OMA" id="HEEGFWD"/>
<accession>A0A9J7LYS4</accession>
<dbReference type="AlphaFoldDB" id="A0A9J7LYS4"/>
<keyword evidence="4" id="KW-1185">Reference proteome</keyword>
<dbReference type="RefSeq" id="XP_035691258.1">
    <property type="nucleotide sequence ID" value="XM_035835365.1"/>
</dbReference>
<evidence type="ECO:0000256" key="1">
    <source>
        <dbReference type="PROSITE-ProRule" id="PRU00047"/>
    </source>
</evidence>
<gene>
    <name evidence="5" type="primary">LOC118426107</name>
</gene>
<dbReference type="SUPFAM" id="SSF57756">
    <property type="entry name" value="Retrovirus zinc finger-like domains"/>
    <property type="match status" value="1"/>
</dbReference>
<dbReference type="PANTHER" id="PTHR22639">
    <property type="entry name" value="GAG-RELATED PROTEIN"/>
    <property type="match status" value="1"/>
</dbReference>
<dbReference type="GO" id="GO:0003690">
    <property type="term" value="F:double-stranded DNA binding"/>
    <property type="evidence" value="ECO:0007669"/>
    <property type="project" value="InterPro"/>
</dbReference>
<feature type="compositionally biased region" description="Basic and acidic residues" evidence="2">
    <location>
        <begin position="296"/>
        <end position="325"/>
    </location>
</feature>
<feature type="compositionally biased region" description="Acidic residues" evidence="2">
    <location>
        <begin position="255"/>
        <end position="269"/>
    </location>
</feature>
<evidence type="ECO:0000259" key="3">
    <source>
        <dbReference type="PROSITE" id="PS50158"/>
    </source>
</evidence>
<dbReference type="SMART" id="SM00343">
    <property type="entry name" value="ZnF_C2HC"/>
    <property type="match status" value="3"/>
</dbReference>
<keyword evidence="1" id="KW-0863">Zinc-finger</keyword>
<dbReference type="GeneID" id="118426107"/>
<feature type="compositionally biased region" description="Polar residues" evidence="2">
    <location>
        <begin position="488"/>
        <end position="500"/>
    </location>
</feature>
<feature type="compositionally biased region" description="Gly residues" evidence="2">
    <location>
        <begin position="507"/>
        <end position="534"/>
    </location>
</feature>
<dbReference type="Proteomes" id="UP000001554">
    <property type="component" value="Chromosome 11"/>
</dbReference>
<dbReference type="InterPro" id="IPR036875">
    <property type="entry name" value="Znf_CCHC_sf"/>
</dbReference>
<dbReference type="InterPro" id="IPR042509">
    <property type="entry name" value="ZCCHC3"/>
</dbReference>
<dbReference type="PANTHER" id="PTHR22639:SF3">
    <property type="entry name" value="ZINC FINGER CCHC DOMAIN-CONTAINING PROTEIN 3"/>
    <property type="match status" value="1"/>
</dbReference>
<feature type="compositionally biased region" description="Basic and acidic residues" evidence="2">
    <location>
        <begin position="434"/>
        <end position="445"/>
    </location>
</feature>
<dbReference type="GO" id="GO:0003723">
    <property type="term" value="F:RNA binding"/>
    <property type="evidence" value="ECO:0007669"/>
    <property type="project" value="InterPro"/>
</dbReference>
<feature type="compositionally biased region" description="Basic residues" evidence="2">
    <location>
        <begin position="459"/>
        <end position="469"/>
    </location>
</feature>
<evidence type="ECO:0000313" key="5">
    <source>
        <dbReference type="RefSeq" id="XP_035691258.1"/>
    </source>
</evidence>
<dbReference type="GO" id="GO:0008270">
    <property type="term" value="F:zinc ion binding"/>
    <property type="evidence" value="ECO:0007669"/>
    <property type="project" value="UniProtKB-KW"/>
</dbReference>
<evidence type="ECO:0000256" key="2">
    <source>
        <dbReference type="SAM" id="MobiDB-lite"/>
    </source>
</evidence>
<name>A0A9J7LYS4_BRAFL</name>
<proteinExistence type="predicted"/>
<feature type="domain" description="CCHC-type" evidence="3">
    <location>
        <begin position="180"/>
        <end position="194"/>
    </location>
</feature>
<dbReference type="KEGG" id="bfo:118426107"/>
<organism evidence="4 5">
    <name type="scientific">Branchiostoma floridae</name>
    <name type="common">Florida lancelet</name>
    <name type="synonym">Amphioxus</name>
    <dbReference type="NCBI Taxonomy" id="7739"/>
    <lineage>
        <taxon>Eukaryota</taxon>
        <taxon>Metazoa</taxon>
        <taxon>Chordata</taxon>
        <taxon>Cephalochordata</taxon>
        <taxon>Leptocardii</taxon>
        <taxon>Amphioxiformes</taxon>
        <taxon>Branchiostomatidae</taxon>
        <taxon>Branchiostoma</taxon>
    </lineage>
</organism>
<dbReference type="InterPro" id="IPR001878">
    <property type="entry name" value="Znf_CCHC"/>
</dbReference>
<dbReference type="PROSITE" id="PS50158">
    <property type="entry name" value="ZF_CCHC"/>
    <property type="match status" value="2"/>
</dbReference>
<sequence length="543" mass="58574">MSKLARYQSVKITFLELHHHQLKDVIDLLTKHGVKSMEIQSVQSKPNNDTTEVTFTTKAVLQRVVPSLSSDRSIDVETFGTGITVVTARGIPFEFEDNYIRLRLKEYGMVLDTKYLTYANLGFPHIYTGTRQYRMKIQKHLPNTVRLGSDIVSFNYAGQPRSCHRCGSTAHFVADCPETKCGKCWELGHVAKDCNNQMKCSVCLEAGHSARTCHKSFASVVKPSSSWATQAKPAPGTSNAGPGVPKTKLVSSVDSESEESGQEDMLEEETTPHKLVGGPTAANPGSETKSPLKVVATDKARKSKGDEGKSDDKVEEEVAKSDDKTSPPQVVKTPVRAVTPPSESPPKGHEEGFWDLGSLPEDGANKMPEDEEEVEEMEVDKPTTTFKLALSASLAEELSKNLTSPGFTIGEGEHGPELTMNLDEPLIIDESDREENASKRPHQSDPSDSDDSDTSGKNPKGKLTGKKVKKDSENTTKFGSQIDLFASSGETQSKEPPNSSKAKKSGLMGGAIKGAGNKGGGNKNAGNKGAGNKGGKTSNVKPR</sequence>
<dbReference type="GO" id="GO:0002218">
    <property type="term" value="P:activation of innate immune response"/>
    <property type="evidence" value="ECO:0007669"/>
    <property type="project" value="InterPro"/>
</dbReference>
<protein>
    <submittedName>
        <fullName evidence="5">Protein IWS1 homolog</fullName>
    </submittedName>
</protein>
<dbReference type="Gene3D" id="4.10.60.10">
    <property type="entry name" value="Zinc finger, CCHC-type"/>
    <property type="match status" value="1"/>
</dbReference>
<evidence type="ECO:0000313" key="4">
    <source>
        <dbReference type="Proteomes" id="UP000001554"/>
    </source>
</evidence>
<reference evidence="5" key="2">
    <citation type="submission" date="2025-08" db="UniProtKB">
        <authorList>
            <consortium name="RefSeq"/>
        </authorList>
    </citation>
    <scope>IDENTIFICATION</scope>
    <source>
        <strain evidence="5">S238N-H82</strain>
        <tissue evidence="5">Testes</tissue>
    </source>
</reference>
<feature type="compositionally biased region" description="Acidic residues" evidence="2">
    <location>
        <begin position="369"/>
        <end position="378"/>
    </location>
</feature>
<feature type="region of interest" description="Disordered" evidence="2">
    <location>
        <begin position="224"/>
        <end position="383"/>
    </location>
</feature>
<feature type="region of interest" description="Disordered" evidence="2">
    <location>
        <begin position="403"/>
        <end position="543"/>
    </location>
</feature>